<sequence length="531" mass="60704">MAMHRFKQLGAILLVLWFCALPVQAQAWRAAAEQRIEQYRKGPLRVQVRDPEGRPVPNAQVHVRMTRHAFGFGTAVSFGLVVGSGYNPTYRAKLEDLTGDGRTFNMATPENELKWPAWESEWPISNRRKIDVINWLRAKGYSIRGHNLLWPDWQWMPRDIEQNRNNPQYIYDRVRNHIAALAGHRDIRGKLRDWDVLNEPAHLTALRDVFNGWGSYERGEDFYVDVFRWAKAADSTARLYINEYNIINNYANEQPTRNYYKWIIARLISKGAPIEGIGIQGHISAPLPSMSEVKAALDEMAVFGLPLAITEYDVTGVSEEVEANFMRDFLTMVFSHPAVESFVMWGFWSGAHWRDNAPLFRADWSLKPSGQVFLDLVFRRWWTDTTGVTGPDGSWSVRGFLGDYVVEVQVGEVSVTKSLRLESPQDTTTLEVVVSSVKVGEKPTEDVLRVQGFGPDPFVEGTALRYWLGRPADVELAVYDVLGRQVYAVQKHRVAGWHTEWVEASHWPAGLYLYRLQAGDLLHTGRMVKIQ</sequence>
<evidence type="ECO:0000256" key="3">
    <source>
        <dbReference type="ARBA" id="ARBA00022651"/>
    </source>
</evidence>
<keyword evidence="7 9" id="KW-0326">Glycosidase</keyword>
<keyword evidence="8 9" id="KW-0624">Polysaccharide degradation</keyword>
<keyword evidence="3" id="KW-0858">Xylan degradation</keyword>
<dbReference type="InterPro" id="IPR017853">
    <property type="entry name" value="GH"/>
</dbReference>
<feature type="chain" id="PRO_5030857916" description="Beta-xylanase" evidence="10">
    <location>
        <begin position="26"/>
        <end position="531"/>
    </location>
</feature>
<feature type="signal peptide" evidence="10">
    <location>
        <begin position="1"/>
        <end position="25"/>
    </location>
</feature>
<dbReference type="Pfam" id="PF00331">
    <property type="entry name" value="Glyco_hydro_10"/>
    <property type="match status" value="1"/>
</dbReference>
<evidence type="ECO:0000259" key="11">
    <source>
        <dbReference type="PROSITE" id="PS51760"/>
    </source>
</evidence>
<keyword evidence="5 9" id="KW-0378">Hydrolase</keyword>
<evidence type="ECO:0000256" key="7">
    <source>
        <dbReference type="ARBA" id="ARBA00023295"/>
    </source>
</evidence>
<accession>A0A7V2F6I0</accession>
<name>A0A7V2F6I0_RHOMR</name>
<comment type="catalytic activity">
    <reaction evidence="1 9">
        <text>Endohydrolysis of (1-&gt;4)-beta-D-xylosidic linkages in xylans.</text>
        <dbReference type="EC" id="3.2.1.8"/>
    </reaction>
</comment>
<dbReference type="SUPFAM" id="SSF51445">
    <property type="entry name" value="(Trans)glycosidases"/>
    <property type="match status" value="1"/>
</dbReference>
<comment type="similarity">
    <text evidence="2 9">Belongs to the glycosyl hydrolase 10 (cellulase F) family.</text>
</comment>
<dbReference type="InterPro" id="IPR044846">
    <property type="entry name" value="GH10"/>
</dbReference>
<keyword evidence="6 9" id="KW-0119">Carbohydrate metabolism</keyword>
<dbReference type="InterPro" id="IPR026444">
    <property type="entry name" value="Secre_tail"/>
</dbReference>
<evidence type="ECO:0000256" key="9">
    <source>
        <dbReference type="RuleBase" id="RU361174"/>
    </source>
</evidence>
<dbReference type="GO" id="GO:0031176">
    <property type="term" value="F:endo-1,4-beta-xylanase activity"/>
    <property type="evidence" value="ECO:0007669"/>
    <property type="project" value="UniProtKB-EC"/>
</dbReference>
<organism evidence="12">
    <name type="scientific">Rhodothermus marinus</name>
    <name type="common">Rhodothermus obamensis</name>
    <dbReference type="NCBI Taxonomy" id="29549"/>
    <lineage>
        <taxon>Bacteria</taxon>
        <taxon>Pseudomonadati</taxon>
        <taxon>Rhodothermota</taxon>
        <taxon>Rhodothermia</taxon>
        <taxon>Rhodothermales</taxon>
        <taxon>Rhodothermaceae</taxon>
        <taxon>Rhodothermus</taxon>
    </lineage>
</organism>
<keyword evidence="4 10" id="KW-0732">Signal</keyword>
<evidence type="ECO:0000256" key="6">
    <source>
        <dbReference type="ARBA" id="ARBA00023277"/>
    </source>
</evidence>
<dbReference type="AlphaFoldDB" id="A0A7V2F6I0"/>
<proteinExistence type="inferred from homology"/>
<reference evidence="12" key="1">
    <citation type="journal article" date="2020" name="mSystems">
        <title>Genome- and Community-Level Interaction Insights into Carbon Utilization and Element Cycling Functions of Hydrothermarchaeota in Hydrothermal Sediment.</title>
        <authorList>
            <person name="Zhou Z."/>
            <person name="Liu Y."/>
            <person name="Xu W."/>
            <person name="Pan J."/>
            <person name="Luo Z.H."/>
            <person name="Li M."/>
        </authorList>
    </citation>
    <scope>NUCLEOTIDE SEQUENCE [LARGE SCALE GENOMIC DNA]</scope>
    <source>
        <strain evidence="12">SpSt-143</strain>
    </source>
</reference>
<evidence type="ECO:0000256" key="10">
    <source>
        <dbReference type="SAM" id="SignalP"/>
    </source>
</evidence>
<dbReference type="SMART" id="SM00633">
    <property type="entry name" value="Glyco_10"/>
    <property type="match status" value="1"/>
</dbReference>
<dbReference type="PROSITE" id="PS51760">
    <property type="entry name" value="GH10_2"/>
    <property type="match status" value="1"/>
</dbReference>
<dbReference type="PRINTS" id="PR00134">
    <property type="entry name" value="GLHYDRLASE10"/>
</dbReference>
<dbReference type="PANTHER" id="PTHR31490:SF88">
    <property type="entry name" value="BETA-XYLANASE"/>
    <property type="match status" value="1"/>
</dbReference>
<protein>
    <recommendedName>
        <fullName evidence="9">Beta-xylanase</fullName>
        <ecNumber evidence="9">3.2.1.8</ecNumber>
    </recommendedName>
</protein>
<evidence type="ECO:0000256" key="4">
    <source>
        <dbReference type="ARBA" id="ARBA00022729"/>
    </source>
</evidence>
<evidence type="ECO:0000256" key="8">
    <source>
        <dbReference type="ARBA" id="ARBA00023326"/>
    </source>
</evidence>
<gene>
    <name evidence="12" type="ORF">ENO59_02175</name>
</gene>
<evidence type="ECO:0000256" key="2">
    <source>
        <dbReference type="ARBA" id="ARBA00007495"/>
    </source>
</evidence>
<dbReference type="PANTHER" id="PTHR31490">
    <property type="entry name" value="GLYCOSYL HYDROLASE"/>
    <property type="match status" value="1"/>
</dbReference>
<evidence type="ECO:0000313" key="12">
    <source>
        <dbReference type="EMBL" id="HER95315.1"/>
    </source>
</evidence>
<comment type="caution">
    <text evidence="12">The sequence shown here is derived from an EMBL/GenBank/DDBJ whole genome shotgun (WGS) entry which is preliminary data.</text>
</comment>
<dbReference type="Gene3D" id="3.20.20.80">
    <property type="entry name" value="Glycosidases"/>
    <property type="match status" value="1"/>
</dbReference>
<dbReference type="EMBL" id="DSGB01000003">
    <property type="protein sequence ID" value="HER95315.1"/>
    <property type="molecule type" value="Genomic_DNA"/>
</dbReference>
<dbReference type="GO" id="GO:0045493">
    <property type="term" value="P:xylan catabolic process"/>
    <property type="evidence" value="ECO:0007669"/>
    <property type="project" value="UniProtKB-KW"/>
</dbReference>
<evidence type="ECO:0000256" key="1">
    <source>
        <dbReference type="ARBA" id="ARBA00000681"/>
    </source>
</evidence>
<evidence type="ECO:0000256" key="5">
    <source>
        <dbReference type="ARBA" id="ARBA00022801"/>
    </source>
</evidence>
<feature type="domain" description="GH10" evidence="11">
    <location>
        <begin position="91"/>
        <end position="376"/>
    </location>
</feature>
<dbReference type="EC" id="3.2.1.8" evidence="9"/>
<dbReference type="InterPro" id="IPR001000">
    <property type="entry name" value="GH10_dom"/>
</dbReference>
<dbReference type="NCBIfam" id="TIGR04183">
    <property type="entry name" value="Por_Secre_tail"/>
    <property type="match status" value="1"/>
</dbReference>